<dbReference type="PANTHER" id="PTHR43434:SF13">
    <property type="entry name" value="PHOSPHOGLYCOLATE PHOSPHATASE"/>
    <property type="match status" value="1"/>
</dbReference>
<gene>
    <name evidence="1" type="ORF">COT77_02055</name>
</gene>
<sequence>MVKNIIFDWSGVINNNTDDFIQVISNMFKANGGRKITRRELRQKWTQPYMKFYNLYFPKWSLTEQRKHYLNSIHKFKQRKIFPGMRTLLYQLKREEYKLYVLSGDLPRFFRKEMKEYGLEKVFDKIILDLHDKTDDLIQLIKDEKLKLNETVFIGDTVHEIECAKAANIKSIAVSWGMNTPSILKTAQPTYLVHSTKELKKIIFIS</sequence>
<dbReference type="InterPro" id="IPR036412">
    <property type="entry name" value="HAD-like_sf"/>
</dbReference>
<dbReference type="PANTHER" id="PTHR43434">
    <property type="entry name" value="PHOSPHOGLYCOLATE PHOSPHATASE"/>
    <property type="match status" value="1"/>
</dbReference>
<name>A0A2M6WWZ5_9BACT</name>
<dbReference type="InterPro" id="IPR050155">
    <property type="entry name" value="HAD-like_hydrolase_sf"/>
</dbReference>
<dbReference type="Proteomes" id="UP000228596">
    <property type="component" value="Unassembled WGS sequence"/>
</dbReference>
<evidence type="ECO:0000313" key="2">
    <source>
        <dbReference type="Proteomes" id="UP000228596"/>
    </source>
</evidence>
<dbReference type="SUPFAM" id="SSF56784">
    <property type="entry name" value="HAD-like"/>
    <property type="match status" value="1"/>
</dbReference>
<dbReference type="InterPro" id="IPR023198">
    <property type="entry name" value="PGP-like_dom2"/>
</dbReference>
<reference evidence="2" key="1">
    <citation type="submission" date="2017-09" db="EMBL/GenBank/DDBJ databases">
        <title>Depth-based differentiation of microbial function through sediment-hosted aquifers and enrichment of novel symbionts in the deep terrestrial subsurface.</title>
        <authorList>
            <person name="Probst A.J."/>
            <person name="Ladd B."/>
            <person name="Jarett J.K."/>
            <person name="Geller-Mcgrath D.E."/>
            <person name="Sieber C.M.K."/>
            <person name="Emerson J.B."/>
            <person name="Anantharaman K."/>
            <person name="Thomas B.C."/>
            <person name="Malmstrom R."/>
            <person name="Stieglmeier M."/>
            <person name="Klingl A."/>
            <person name="Woyke T."/>
            <person name="Ryan C.M."/>
            <person name="Banfield J.F."/>
        </authorList>
    </citation>
    <scope>NUCLEOTIDE SEQUENCE [LARGE SCALE GENOMIC DNA]</scope>
</reference>
<dbReference type="Gene3D" id="1.10.150.240">
    <property type="entry name" value="Putative phosphatase, domain 2"/>
    <property type="match status" value="1"/>
</dbReference>
<comment type="caution">
    <text evidence="1">The sequence shown here is derived from an EMBL/GenBank/DDBJ whole genome shotgun (WGS) entry which is preliminary data.</text>
</comment>
<accession>A0A2M6WWZ5</accession>
<dbReference type="AlphaFoldDB" id="A0A2M6WWZ5"/>
<dbReference type="Pfam" id="PF13419">
    <property type="entry name" value="HAD_2"/>
    <property type="match status" value="1"/>
</dbReference>
<organism evidence="1 2">
    <name type="scientific">Candidatus Berkelbacteria bacterium CG10_big_fil_rev_8_21_14_0_10_41_12</name>
    <dbReference type="NCBI Taxonomy" id="1974513"/>
    <lineage>
        <taxon>Bacteria</taxon>
        <taxon>Candidatus Berkelbacteria</taxon>
    </lineage>
</organism>
<dbReference type="GO" id="GO:0005829">
    <property type="term" value="C:cytosol"/>
    <property type="evidence" value="ECO:0007669"/>
    <property type="project" value="TreeGrafter"/>
</dbReference>
<dbReference type="InterPro" id="IPR023214">
    <property type="entry name" value="HAD_sf"/>
</dbReference>
<dbReference type="SFLD" id="SFLDS00003">
    <property type="entry name" value="Haloacid_Dehalogenase"/>
    <property type="match status" value="1"/>
</dbReference>
<proteinExistence type="predicted"/>
<dbReference type="GO" id="GO:0008967">
    <property type="term" value="F:phosphoglycolate phosphatase activity"/>
    <property type="evidence" value="ECO:0007669"/>
    <property type="project" value="TreeGrafter"/>
</dbReference>
<protein>
    <recommendedName>
        <fullName evidence="3">HAD family hydrolase</fullName>
    </recommendedName>
</protein>
<dbReference type="GO" id="GO:0006281">
    <property type="term" value="P:DNA repair"/>
    <property type="evidence" value="ECO:0007669"/>
    <property type="project" value="TreeGrafter"/>
</dbReference>
<evidence type="ECO:0008006" key="3">
    <source>
        <dbReference type="Google" id="ProtNLM"/>
    </source>
</evidence>
<dbReference type="InterPro" id="IPR041492">
    <property type="entry name" value="HAD_2"/>
</dbReference>
<evidence type="ECO:0000313" key="1">
    <source>
        <dbReference type="EMBL" id="PIT97328.1"/>
    </source>
</evidence>
<dbReference type="EMBL" id="PEZV01000019">
    <property type="protein sequence ID" value="PIT97328.1"/>
    <property type="molecule type" value="Genomic_DNA"/>
</dbReference>
<dbReference type="Gene3D" id="3.40.50.1000">
    <property type="entry name" value="HAD superfamily/HAD-like"/>
    <property type="match status" value="1"/>
</dbReference>
<dbReference type="SFLD" id="SFLDG01129">
    <property type="entry name" value="C1.5:_HAD__Beta-PGM__Phosphata"/>
    <property type="match status" value="1"/>
</dbReference>